<dbReference type="Pfam" id="PF04570">
    <property type="entry name" value="zf-FLZ"/>
    <property type="match status" value="2"/>
</dbReference>
<dbReference type="PANTHER" id="PTHR46057:SF54">
    <property type="entry name" value="FCS-LIKE ZINC FINGER 16"/>
    <property type="match status" value="1"/>
</dbReference>
<evidence type="ECO:0000313" key="8">
    <source>
        <dbReference type="Proteomes" id="UP001168098"/>
    </source>
</evidence>
<evidence type="ECO:0000256" key="4">
    <source>
        <dbReference type="PROSITE-ProRule" id="PRU01131"/>
    </source>
</evidence>
<keyword evidence="3" id="KW-0863">Zinc-finger</keyword>
<feature type="domain" description="FLZ-type" evidence="6">
    <location>
        <begin position="179"/>
        <end position="223"/>
    </location>
</feature>
<dbReference type="EMBL" id="JARBHA010000007">
    <property type="protein sequence ID" value="KAJ9696148.1"/>
    <property type="molecule type" value="Genomic_DNA"/>
</dbReference>
<comment type="caution">
    <text evidence="7">The sequence shown here is derived from an EMBL/GenBank/DDBJ whole genome shotgun (WGS) entry which is preliminary data.</text>
</comment>
<dbReference type="PANTHER" id="PTHR46057">
    <property type="entry name" value="FCS-LIKE ZINC FINGER 1-RELATED"/>
    <property type="match status" value="1"/>
</dbReference>
<organism evidence="7 8">
    <name type="scientific">Vitis rotundifolia</name>
    <name type="common">Muscadine grape</name>
    <dbReference type="NCBI Taxonomy" id="103349"/>
    <lineage>
        <taxon>Eukaryota</taxon>
        <taxon>Viridiplantae</taxon>
        <taxon>Streptophyta</taxon>
        <taxon>Embryophyta</taxon>
        <taxon>Tracheophyta</taxon>
        <taxon>Spermatophyta</taxon>
        <taxon>Magnoliopsida</taxon>
        <taxon>eudicotyledons</taxon>
        <taxon>Gunneridae</taxon>
        <taxon>Pentapetalae</taxon>
        <taxon>rosids</taxon>
        <taxon>Vitales</taxon>
        <taxon>Vitaceae</taxon>
        <taxon>Viteae</taxon>
        <taxon>Vitis</taxon>
    </lineage>
</organism>
<feature type="region of interest" description="Disordered" evidence="5">
    <location>
        <begin position="1"/>
        <end position="56"/>
    </location>
</feature>
<evidence type="ECO:0000259" key="6">
    <source>
        <dbReference type="PROSITE" id="PS51795"/>
    </source>
</evidence>
<dbReference type="InterPro" id="IPR044533">
    <property type="entry name" value="FLZ1/2/3"/>
</dbReference>
<name>A0AA38ZXH9_VITRO</name>
<protein>
    <recommendedName>
        <fullName evidence="6">FLZ-type domain-containing protein</fullName>
    </recommendedName>
</protein>
<keyword evidence="8" id="KW-1185">Reference proteome</keyword>
<keyword evidence="3" id="KW-0862">Zinc</keyword>
<proteinExistence type="inferred from homology"/>
<dbReference type="GO" id="GO:0008270">
    <property type="term" value="F:zinc ion binding"/>
    <property type="evidence" value="ECO:0007669"/>
    <property type="project" value="UniProtKB-KW"/>
</dbReference>
<evidence type="ECO:0000256" key="1">
    <source>
        <dbReference type="ARBA" id="ARBA00009374"/>
    </source>
</evidence>
<sequence length="256" mass="28613">MPVKRSRVGRSSSFGDAGFLSQVPTPEHRWDKRSATPSNSAKILKPSDVAGDQQARPTILTVASPEMDRGRVDVSFEKPIGAFLEKCYYCNSKIRENVEVFMYGQVSPLAMGSPDLRWEKHSAIAAETASANGASDSAKILKPSELVADHQSRPKILTVASPETVKGKFDESFEGPIGGFLQKCYYCKKKIHENAEVFMYGYLHAFCTSECRDRQIIFDKELEKASAKPIEAMNEHRRVNRMKNQFGFQLEKKAAP</sequence>
<comment type="similarity">
    <text evidence="1">Belongs to the FLZ family.</text>
</comment>
<reference evidence="7 8" key="1">
    <citation type="journal article" date="2023" name="BMC Biotechnol.">
        <title>Vitis rotundifolia cv Carlos genome sequencing.</title>
        <authorList>
            <person name="Huff M."/>
            <person name="Hulse-Kemp A."/>
            <person name="Scheffler B."/>
            <person name="Youngblood R."/>
            <person name="Simpson S."/>
            <person name="Babiker E."/>
            <person name="Staton M."/>
        </authorList>
    </citation>
    <scope>NUCLEOTIDE SEQUENCE [LARGE SCALE GENOMIC DNA]</scope>
    <source>
        <tissue evidence="7">Leaf</tissue>
    </source>
</reference>
<evidence type="ECO:0000256" key="2">
    <source>
        <dbReference type="ARBA" id="ARBA00022723"/>
    </source>
</evidence>
<dbReference type="AlphaFoldDB" id="A0AA38ZXH9"/>
<accession>A0AA38ZXH9</accession>
<dbReference type="Proteomes" id="UP001168098">
    <property type="component" value="Unassembled WGS sequence"/>
</dbReference>
<evidence type="ECO:0000313" key="7">
    <source>
        <dbReference type="EMBL" id="KAJ9696148.1"/>
    </source>
</evidence>
<keyword evidence="2" id="KW-0479">Metal-binding</keyword>
<evidence type="ECO:0000256" key="3">
    <source>
        <dbReference type="ARBA" id="ARBA00022771"/>
    </source>
</evidence>
<evidence type="ECO:0000256" key="5">
    <source>
        <dbReference type="SAM" id="MobiDB-lite"/>
    </source>
</evidence>
<dbReference type="PROSITE" id="PS51795">
    <property type="entry name" value="ZF_FLZ"/>
    <property type="match status" value="1"/>
</dbReference>
<feature type="zinc finger region" description="FLZ-type" evidence="4">
    <location>
        <begin position="179"/>
        <end position="223"/>
    </location>
</feature>
<dbReference type="InterPro" id="IPR007650">
    <property type="entry name" value="Zf-FLZ_dom"/>
</dbReference>
<gene>
    <name evidence="7" type="ORF">PVL29_008406</name>
</gene>